<dbReference type="InterPro" id="IPR022578">
    <property type="entry name" value="Flagellin_D2_dom"/>
</dbReference>
<evidence type="ECO:0000256" key="1">
    <source>
        <dbReference type="ARBA" id="ARBA00005709"/>
    </source>
</evidence>
<feature type="domain" description="Flagellin D2" evidence="6">
    <location>
        <begin position="172"/>
        <end position="244"/>
    </location>
</feature>
<dbReference type="Proteomes" id="UP000272778">
    <property type="component" value="Unassembled WGS sequence"/>
</dbReference>
<evidence type="ECO:0000256" key="3">
    <source>
        <dbReference type="RuleBase" id="RU362073"/>
    </source>
</evidence>
<keyword evidence="7" id="KW-0969">Cilium</keyword>
<comment type="function">
    <text evidence="3">Flagellin is the subunit protein which polymerizes to form the filaments of bacterial flagella.</text>
</comment>
<dbReference type="GO" id="GO:0005198">
    <property type="term" value="F:structural molecule activity"/>
    <property type="evidence" value="ECO:0007669"/>
    <property type="project" value="UniProtKB-UniRule"/>
</dbReference>
<name>A0A3N6NYU0_9BURK</name>
<dbReference type="InterPro" id="IPR001492">
    <property type="entry name" value="Flagellin"/>
</dbReference>
<dbReference type="EMBL" id="RQIS01000008">
    <property type="protein sequence ID" value="RQH06063.1"/>
    <property type="molecule type" value="Genomic_DNA"/>
</dbReference>
<dbReference type="PANTHER" id="PTHR42792:SF2">
    <property type="entry name" value="FLAGELLIN"/>
    <property type="match status" value="1"/>
</dbReference>
<organism evidence="7 8">
    <name type="scientific">Paraburkholderia dinghuensis</name>
    <dbReference type="NCBI Taxonomy" id="2305225"/>
    <lineage>
        <taxon>Bacteria</taxon>
        <taxon>Pseudomonadati</taxon>
        <taxon>Pseudomonadota</taxon>
        <taxon>Betaproteobacteria</taxon>
        <taxon>Burkholderiales</taxon>
        <taxon>Burkholderiaceae</taxon>
        <taxon>Paraburkholderia</taxon>
    </lineage>
</organism>
<dbReference type="Pfam" id="PF00669">
    <property type="entry name" value="Flagellin_N"/>
    <property type="match status" value="1"/>
</dbReference>
<dbReference type="InterPro" id="IPR001029">
    <property type="entry name" value="Flagellin_N"/>
</dbReference>
<keyword evidence="3" id="KW-0964">Secreted</keyword>
<dbReference type="InterPro" id="IPR042187">
    <property type="entry name" value="Flagellin_C_sub2"/>
</dbReference>
<accession>A0A3N6NYU0</accession>
<reference evidence="7 8" key="1">
    <citation type="submission" date="2018-11" db="EMBL/GenBank/DDBJ databases">
        <title>Paraburkholderia sp. DHOA04, isolated from soil.</title>
        <authorList>
            <person name="Gao Z.-H."/>
            <person name="Qiu L.-H."/>
            <person name="Fu J.-C."/>
        </authorList>
    </citation>
    <scope>NUCLEOTIDE SEQUENCE [LARGE SCALE GENOMIC DNA]</scope>
    <source>
        <strain evidence="7 8">DHOA04</strain>
    </source>
</reference>
<protein>
    <recommendedName>
        <fullName evidence="3">Flagellin</fullName>
    </recommendedName>
</protein>
<evidence type="ECO:0000313" key="7">
    <source>
        <dbReference type="EMBL" id="RQH06063.1"/>
    </source>
</evidence>
<dbReference type="Pfam" id="PF12613">
    <property type="entry name" value="FliC_D2"/>
    <property type="match status" value="1"/>
</dbReference>
<dbReference type="InterPro" id="IPR046358">
    <property type="entry name" value="Flagellin_C"/>
</dbReference>
<comment type="subcellular location">
    <subcellularLocation>
        <location evidence="3">Secreted</location>
    </subcellularLocation>
    <subcellularLocation>
        <location evidence="3">Bacterial flagellum</location>
    </subcellularLocation>
</comment>
<dbReference type="Gene3D" id="6.10.10.10">
    <property type="entry name" value="Flagellar export chaperone, C-terminal domain"/>
    <property type="match status" value="1"/>
</dbReference>
<dbReference type="Gene3D" id="3.30.70.2120">
    <property type="match status" value="1"/>
</dbReference>
<sequence length="504" mass="50123">MLSINTNVSSLIAQNNVTNTGSALTQAITRLSSGKRINSAADDPAGIAIASTLQTSINGLNQGVSNANNAVSMVQTAGSALMQIQNALQSIYQAADDALGPDNTSANMASYQKTVSQQIAEVNRIASQTTFNGLNLLNGTAGVLHVQVGVNVGQTVSLDLSQSLSAANLGGGYVQAGNTLGQLTGLNLNSDGSENTSGTPGAITSINVVSNGAGSFIFTDQNNQVLSTTTSNALFSQVTTNGVTKLELNNAAAGATGSGLISSNAVAAIKGAFTADSATALSGQVYGTISGLNIDPSTGTNETTPGTAGVITSVSVQADGNTANPGLLFFDQNGNQLSQTAVSGLFGGSASAPATLALAGTPENTFDGKAGSAGNVVATTGADVSGVVSTLGQINLNNTPTSVANINVSTTAGANLGLEIVNNALATIANQLATLGSVQTRFTGLATAQQSASTNMSTAQSTIQDADFASESAAMSKAQVLQQAGISVLAQANSQPQQILKLLQ</sequence>
<evidence type="ECO:0000259" key="6">
    <source>
        <dbReference type="Pfam" id="PF12613"/>
    </source>
</evidence>
<keyword evidence="2 3" id="KW-0975">Bacterial flagellum</keyword>
<keyword evidence="7" id="KW-0282">Flagellum</keyword>
<dbReference type="Pfam" id="PF00700">
    <property type="entry name" value="Flagellin_C"/>
    <property type="match status" value="1"/>
</dbReference>
<dbReference type="Gene3D" id="1.20.1330.10">
    <property type="entry name" value="f41 fragment of flagellin, N-terminal domain"/>
    <property type="match status" value="2"/>
</dbReference>
<feature type="domain" description="Flagellin N-terminal" evidence="4">
    <location>
        <begin position="4"/>
        <end position="140"/>
    </location>
</feature>
<dbReference type="SUPFAM" id="SSF64518">
    <property type="entry name" value="Phase 1 flagellin"/>
    <property type="match status" value="1"/>
</dbReference>
<dbReference type="AlphaFoldDB" id="A0A3N6NYU0"/>
<keyword evidence="8" id="KW-1185">Reference proteome</keyword>
<evidence type="ECO:0000259" key="4">
    <source>
        <dbReference type="Pfam" id="PF00669"/>
    </source>
</evidence>
<dbReference type="RefSeq" id="WP_124151440.1">
    <property type="nucleotide sequence ID" value="NZ_RQIS01000008.1"/>
</dbReference>
<comment type="similarity">
    <text evidence="1 3">Belongs to the bacterial flagellin family.</text>
</comment>
<dbReference type="OrthoDB" id="9796789at2"/>
<dbReference type="PANTHER" id="PTHR42792">
    <property type="entry name" value="FLAGELLIN"/>
    <property type="match status" value="1"/>
</dbReference>
<dbReference type="GO" id="GO:0005576">
    <property type="term" value="C:extracellular region"/>
    <property type="evidence" value="ECO:0007669"/>
    <property type="project" value="UniProtKB-SubCell"/>
</dbReference>
<comment type="caution">
    <text evidence="7">The sequence shown here is derived from an EMBL/GenBank/DDBJ whole genome shotgun (WGS) entry which is preliminary data.</text>
</comment>
<dbReference type="GO" id="GO:0009288">
    <property type="term" value="C:bacterial-type flagellum"/>
    <property type="evidence" value="ECO:0007669"/>
    <property type="project" value="UniProtKB-SubCell"/>
</dbReference>
<feature type="domain" description="Flagellin C-terminal" evidence="5">
    <location>
        <begin position="418"/>
        <end position="503"/>
    </location>
</feature>
<gene>
    <name evidence="7" type="ORF">D1Y85_12835</name>
</gene>
<evidence type="ECO:0000313" key="8">
    <source>
        <dbReference type="Proteomes" id="UP000272778"/>
    </source>
</evidence>
<keyword evidence="7" id="KW-0966">Cell projection</keyword>
<dbReference type="PRINTS" id="PR00207">
    <property type="entry name" value="FLAGELLIN"/>
</dbReference>
<evidence type="ECO:0000256" key="2">
    <source>
        <dbReference type="ARBA" id="ARBA00023143"/>
    </source>
</evidence>
<evidence type="ECO:0000259" key="5">
    <source>
        <dbReference type="Pfam" id="PF00700"/>
    </source>
</evidence>
<proteinExistence type="inferred from homology"/>